<evidence type="ECO:0000256" key="2">
    <source>
        <dbReference type="ARBA" id="ARBA00022448"/>
    </source>
</evidence>
<dbReference type="InterPro" id="IPR003593">
    <property type="entry name" value="AAA+_ATPase"/>
</dbReference>
<gene>
    <name evidence="6" type="ORF">ABID37_003415</name>
</gene>
<accession>A0ABV2N2D3</accession>
<keyword evidence="7" id="KW-1185">Reference proteome</keyword>
<dbReference type="PANTHER" id="PTHR45772">
    <property type="entry name" value="CONSERVED COMPONENT OF ABC TRANSPORTER FOR NATURAL AMINO ACIDS-RELATED"/>
    <property type="match status" value="1"/>
</dbReference>
<feature type="domain" description="ABC transporter" evidence="5">
    <location>
        <begin position="5"/>
        <end position="252"/>
    </location>
</feature>
<organism evidence="6 7">
    <name type="scientific">Aquamicrobium terrae</name>
    <dbReference type="NCBI Taxonomy" id="1324945"/>
    <lineage>
        <taxon>Bacteria</taxon>
        <taxon>Pseudomonadati</taxon>
        <taxon>Pseudomonadota</taxon>
        <taxon>Alphaproteobacteria</taxon>
        <taxon>Hyphomicrobiales</taxon>
        <taxon>Phyllobacteriaceae</taxon>
        <taxon>Aquamicrobium</taxon>
    </lineage>
</organism>
<dbReference type="RefSeq" id="WP_354196898.1">
    <property type="nucleotide sequence ID" value="NZ_JBEPML010000012.1"/>
</dbReference>
<dbReference type="EMBL" id="JBEPML010000012">
    <property type="protein sequence ID" value="MET3793191.1"/>
    <property type="molecule type" value="Genomic_DNA"/>
</dbReference>
<sequence length="264" mass="28638">MTAILTTHALCKNYRGIKAVQDAEISVAHGKITGLIGPNGSGKSTTIDCITGFTQPSSGQVLYDGQDITGKPSHGLAGVGLVRTFQNVRVYERLSVMDNLAVASQKLRTHGWLPLMLKSAAVKADEKDIEQEAMSFLELVGMAHYAGAPAGILSYGQRKLIALAACLITHPKLIVLDEPLAGVNPTIIRRISGLIETLNEQGLTFLIVEHNVDFIMRHCDHVIVMEQGKKLTEGKPEDVRRDERVLEAYLGKRIALEAKGTAYA</sequence>
<dbReference type="InterPro" id="IPR032823">
    <property type="entry name" value="BCA_ABC_TP_C"/>
</dbReference>
<dbReference type="SUPFAM" id="SSF52540">
    <property type="entry name" value="P-loop containing nucleoside triphosphate hydrolases"/>
    <property type="match status" value="1"/>
</dbReference>
<dbReference type="Pfam" id="PF00005">
    <property type="entry name" value="ABC_tran"/>
    <property type="match status" value="1"/>
</dbReference>
<comment type="similarity">
    <text evidence="1">Belongs to the ABC transporter superfamily.</text>
</comment>
<dbReference type="SMART" id="SM00382">
    <property type="entry name" value="AAA"/>
    <property type="match status" value="1"/>
</dbReference>
<evidence type="ECO:0000313" key="7">
    <source>
        <dbReference type="Proteomes" id="UP001549076"/>
    </source>
</evidence>
<name>A0ABV2N2D3_9HYPH</name>
<evidence type="ECO:0000256" key="1">
    <source>
        <dbReference type="ARBA" id="ARBA00005417"/>
    </source>
</evidence>
<comment type="caution">
    <text evidence="6">The sequence shown here is derived from an EMBL/GenBank/DDBJ whole genome shotgun (WGS) entry which is preliminary data.</text>
</comment>
<proteinExistence type="inferred from homology"/>
<dbReference type="InterPro" id="IPR017871">
    <property type="entry name" value="ABC_transporter-like_CS"/>
</dbReference>
<keyword evidence="4 6" id="KW-0067">ATP-binding</keyword>
<dbReference type="InterPro" id="IPR051120">
    <property type="entry name" value="ABC_AA/LPS_Transport"/>
</dbReference>
<evidence type="ECO:0000259" key="5">
    <source>
        <dbReference type="PROSITE" id="PS50893"/>
    </source>
</evidence>
<dbReference type="InterPro" id="IPR027417">
    <property type="entry name" value="P-loop_NTPase"/>
</dbReference>
<dbReference type="PANTHER" id="PTHR45772:SF9">
    <property type="entry name" value="CONSERVED COMPONENT OF ABC TRANSPORTER FOR NATURAL AMINO ACIDS"/>
    <property type="match status" value="1"/>
</dbReference>
<dbReference type="Pfam" id="PF12399">
    <property type="entry name" value="BCA_ABC_TP_C"/>
    <property type="match status" value="1"/>
</dbReference>
<protein>
    <submittedName>
        <fullName evidence="6">Branched-chain amino acid transport system ATP-binding protein</fullName>
    </submittedName>
</protein>
<dbReference type="GO" id="GO:0005524">
    <property type="term" value="F:ATP binding"/>
    <property type="evidence" value="ECO:0007669"/>
    <property type="project" value="UniProtKB-KW"/>
</dbReference>
<dbReference type="Proteomes" id="UP001549076">
    <property type="component" value="Unassembled WGS sequence"/>
</dbReference>
<keyword evidence="3" id="KW-0547">Nucleotide-binding</keyword>
<evidence type="ECO:0000256" key="4">
    <source>
        <dbReference type="ARBA" id="ARBA00022840"/>
    </source>
</evidence>
<dbReference type="CDD" id="cd03219">
    <property type="entry name" value="ABC_Mj1267_LivG_branched"/>
    <property type="match status" value="1"/>
</dbReference>
<evidence type="ECO:0000256" key="3">
    <source>
        <dbReference type="ARBA" id="ARBA00022741"/>
    </source>
</evidence>
<dbReference type="InterPro" id="IPR003439">
    <property type="entry name" value="ABC_transporter-like_ATP-bd"/>
</dbReference>
<dbReference type="Gene3D" id="3.40.50.300">
    <property type="entry name" value="P-loop containing nucleotide triphosphate hydrolases"/>
    <property type="match status" value="1"/>
</dbReference>
<dbReference type="PROSITE" id="PS00211">
    <property type="entry name" value="ABC_TRANSPORTER_1"/>
    <property type="match status" value="1"/>
</dbReference>
<evidence type="ECO:0000313" key="6">
    <source>
        <dbReference type="EMBL" id="MET3793191.1"/>
    </source>
</evidence>
<reference evidence="6 7" key="1">
    <citation type="submission" date="2024-06" db="EMBL/GenBank/DDBJ databases">
        <title>Genomic Encyclopedia of Type Strains, Phase IV (KMG-IV): sequencing the most valuable type-strain genomes for metagenomic binning, comparative biology and taxonomic classification.</title>
        <authorList>
            <person name="Goeker M."/>
        </authorList>
    </citation>
    <scope>NUCLEOTIDE SEQUENCE [LARGE SCALE GENOMIC DNA]</scope>
    <source>
        <strain evidence="6 7">DSM 27865</strain>
    </source>
</reference>
<keyword evidence="2" id="KW-0813">Transport</keyword>
<dbReference type="PROSITE" id="PS50893">
    <property type="entry name" value="ABC_TRANSPORTER_2"/>
    <property type="match status" value="1"/>
</dbReference>